<dbReference type="RefSeq" id="WP_348387432.1">
    <property type="nucleotide sequence ID" value="NZ_CP134146.1"/>
</dbReference>
<evidence type="ECO:0000313" key="2">
    <source>
        <dbReference type="EMBL" id="WNC68276.1"/>
    </source>
</evidence>
<evidence type="ECO:0000313" key="3">
    <source>
        <dbReference type="Proteomes" id="UP001248581"/>
    </source>
</evidence>
<organism evidence="2 3">
    <name type="scientific">Thalassotalea nanhaiensis</name>
    <dbReference type="NCBI Taxonomy" id="3065648"/>
    <lineage>
        <taxon>Bacteria</taxon>
        <taxon>Pseudomonadati</taxon>
        <taxon>Pseudomonadota</taxon>
        <taxon>Gammaproteobacteria</taxon>
        <taxon>Alteromonadales</taxon>
        <taxon>Colwelliaceae</taxon>
        <taxon>Thalassotalea</taxon>
    </lineage>
</organism>
<evidence type="ECO:0000256" key="1">
    <source>
        <dbReference type="SAM" id="SignalP"/>
    </source>
</evidence>
<proteinExistence type="predicted"/>
<name>A0ABY9THV1_9GAMM</name>
<sequence length="179" mass="18795">MRVNSVLLLIVFICLSLSSNASEKGNNAGHILVLNLVGDAAPYEMDVDGFEEPATCFDVNLINAKNGKMIGTATDCLSDIVPGSNGGLELIGTTFFYLHEGMIVTRGSTTVQEANHEIMTASGISITHITGAAGAENAIIDGTGRFADSTGTVRLSGMVSMHDGGIYFDCLFVITLTDE</sequence>
<keyword evidence="1" id="KW-0732">Signal</keyword>
<dbReference type="EMBL" id="CP134146">
    <property type="protein sequence ID" value="WNC68276.1"/>
    <property type="molecule type" value="Genomic_DNA"/>
</dbReference>
<feature type="signal peptide" evidence="1">
    <location>
        <begin position="1"/>
        <end position="21"/>
    </location>
</feature>
<feature type="chain" id="PRO_5045466645" description="DUF4402 domain-containing protein" evidence="1">
    <location>
        <begin position="22"/>
        <end position="179"/>
    </location>
</feature>
<keyword evidence="3" id="KW-1185">Reference proteome</keyword>
<reference evidence="3" key="1">
    <citation type="submission" date="2023-09" db="EMBL/GenBank/DDBJ databases">
        <authorList>
            <person name="Li S."/>
            <person name="Li X."/>
            <person name="Zhang C."/>
            <person name="Zhao Z."/>
        </authorList>
    </citation>
    <scope>NUCLEOTIDE SEQUENCE [LARGE SCALE GENOMIC DNA]</scope>
    <source>
        <strain evidence="3">SQ345</strain>
    </source>
</reference>
<accession>A0ABY9THV1</accession>
<gene>
    <name evidence="2" type="ORF">RI845_17375</name>
</gene>
<dbReference type="Proteomes" id="UP001248581">
    <property type="component" value="Chromosome"/>
</dbReference>
<evidence type="ECO:0008006" key="4">
    <source>
        <dbReference type="Google" id="ProtNLM"/>
    </source>
</evidence>
<protein>
    <recommendedName>
        <fullName evidence="4">DUF4402 domain-containing protein</fullName>
    </recommendedName>
</protein>